<comment type="caution">
    <text evidence="1">The sequence shown here is derived from an EMBL/GenBank/DDBJ whole genome shotgun (WGS) entry which is preliminary data.</text>
</comment>
<proteinExistence type="predicted"/>
<dbReference type="EMBL" id="BMYR01000012">
    <property type="protein sequence ID" value="GGW69684.1"/>
    <property type="molecule type" value="Genomic_DNA"/>
</dbReference>
<protein>
    <submittedName>
        <fullName evidence="1">Uncharacterized protein</fullName>
    </submittedName>
</protein>
<evidence type="ECO:0000313" key="1">
    <source>
        <dbReference type="EMBL" id="GGW69684.1"/>
    </source>
</evidence>
<accession>A0ABQ2WT85</accession>
<reference evidence="2" key="1">
    <citation type="journal article" date="2019" name="Int. J. Syst. Evol. Microbiol.">
        <title>The Global Catalogue of Microorganisms (GCM) 10K type strain sequencing project: providing services to taxonomists for standard genome sequencing and annotation.</title>
        <authorList>
            <consortium name="The Broad Institute Genomics Platform"/>
            <consortium name="The Broad Institute Genome Sequencing Center for Infectious Disease"/>
            <person name="Wu L."/>
            <person name="Ma J."/>
        </authorList>
    </citation>
    <scope>NUCLEOTIDE SEQUENCE [LARGE SCALE GENOMIC DNA]</scope>
    <source>
        <strain evidence="2">KCTC 23723</strain>
    </source>
</reference>
<gene>
    <name evidence="1" type="ORF">GCM10008111_27140</name>
</gene>
<sequence>MIKNANYLTLEKGYWYGWQMLPGYVADYSPYFSPIFVTDVKPLKSGKNVLKLQFLNAHYAQGVADFDLNLKVLKKETSYIVSEILHGYEHSNRSGIISTIDEAWMELFAPYMWKTHRNHKTCTPKDNIQRFLDECYLPRAMWR</sequence>
<name>A0ABQ2WT85_9ALTE</name>
<organism evidence="1 2">
    <name type="scientific">Alishewanella tabrizica</name>
    <dbReference type="NCBI Taxonomy" id="671278"/>
    <lineage>
        <taxon>Bacteria</taxon>
        <taxon>Pseudomonadati</taxon>
        <taxon>Pseudomonadota</taxon>
        <taxon>Gammaproteobacteria</taxon>
        <taxon>Alteromonadales</taxon>
        <taxon>Alteromonadaceae</taxon>
        <taxon>Alishewanella</taxon>
    </lineage>
</organism>
<evidence type="ECO:0000313" key="2">
    <source>
        <dbReference type="Proteomes" id="UP000634667"/>
    </source>
</evidence>
<dbReference type="RefSeq" id="WP_189483778.1">
    <property type="nucleotide sequence ID" value="NZ_BMYR01000012.1"/>
</dbReference>
<dbReference type="Proteomes" id="UP000634667">
    <property type="component" value="Unassembled WGS sequence"/>
</dbReference>
<keyword evidence="2" id="KW-1185">Reference proteome</keyword>